<reference evidence="3 4" key="1">
    <citation type="submission" date="2020-08" db="EMBL/GenBank/DDBJ databases">
        <title>Genomic Encyclopedia of Type Strains, Phase IV (KMG-IV): sequencing the most valuable type-strain genomes for metagenomic binning, comparative biology and taxonomic classification.</title>
        <authorList>
            <person name="Goeker M."/>
        </authorList>
    </citation>
    <scope>NUCLEOTIDE SEQUENCE [LARGE SCALE GENOMIC DNA]</scope>
    <source>
        <strain evidence="3 4">DSM 14552</strain>
    </source>
</reference>
<dbReference type="InterPro" id="IPR008928">
    <property type="entry name" value="6-hairpin_glycosidase_sf"/>
</dbReference>
<organism evidence="3 4">
    <name type="scientific">Novosphingobium hassiacum</name>
    <dbReference type="NCBI Taxonomy" id="173676"/>
    <lineage>
        <taxon>Bacteria</taxon>
        <taxon>Pseudomonadati</taxon>
        <taxon>Pseudomonadota</taxon>
        <taxon>Alphaproteobacteria</taxon>
        <taxon>Sphingomonadales</taxon>
        <taxon>Sphingomonadaceae</taxon>
        <taxon>Novosphingobium</taxon>
    </lineage>
</organism>
<dbReference type="Pfam" id="PF13439">
    <property type="entry name" value="Glyco_transf_4"/>
    <property type="match status" value="1"/>
</dbReference>
<dbReference type="GO" id="GO:0016757">
    <property type="term" value="F:glycosyltransferase activity"/>
    <property type="evidence" value="ECO:0007669"/>
    <property type="project" value="InterPro"/>
</dbReference>
<comment type="caution">
    <text evidence="3">The sequence shown here is derived from an EMBL/GenBank/DDBJ whole genome shotgun (WGS) entry which is preliminary data.</text>
</comment>
<dbReference type="EMBL" id="JACICY010000001">
    <property type="protein sequence ID" value="MBB3859423.1"/>
    <property type="molecule type" value="Genomic_DNA"/>
</dbReference>
<evidence type="ECO:0000259" key="2">
    <source>
        <dbReference type="Pfam" id="PF13439"/>
    </source>
</evidence>
<proteinExistence type="predicted"/>
<evidence type="ECO:0000313" key="3">
    <source>
        <dbReference type="EMBL" id="MBB3859423.1"/>
    </source>
</evidence>
<keyword evidence="3" id="KW-0808">Transferase</keyword>
<dbReference type="PANTHER" id="PTHR12526">
    <property type="entry name" value="GLYCOSYLTRANSFERASE"/>
    <property type="match status" value="1"/>
</dbReference>
<dbReference type="PANTHER" id="PTHR12526:SF572">
    <property type="entry name" value="BLL5144 PROTEIN"/>
    <property type="match status" value="1"/>
</dbReference>
<dbReference type="InterPro" id="IPR028098">
    <property type="entry name" value="Glyco_trans_4-like_N"/>
</dbReference>
<dbReference type="CDD" id="cd03822">
    <property type="entry name" value="GT4_mannosyltransferase-like"/>
    <property type="match status" value="1"/>
</dbReference>
<keyword evidence="4" id="KW-1185">Reference proteome</keyword>
<dbReference type="SUPFAM" id="SSF48208">
    <property type="entry name" value="Six-hairpin glycosidases"/>
    <property type="match status" value="1"/>
</dbReference>
<evidence type="ECO:0000313" key="4">
    <source>
        <dbReference type="Proteomes" id="UP000562395"/>
    </source>
</evidence>
<feature type="domain" description="Glycosyl transferase family 1" evidence="1">
    <location>
        <begin position="217"/>
        <end position="378"/>
    </location>
</feature>
<dbReference type="Proteomes" id="UP000562395">
    <property type="component" value="Unassembled WGS sequence"/>
</dbReference>
<accession>A0A7W5ZUM7</accession>
<evidence type="ECO:0000259" key="1">
    <source>
        <dbReference type="Pfam" id="PF00534"/>
    </source>
</evidence>
<dbReference type="SUPFAM" id="SSF53756">
    <property type="entry name" value="UDP-Glycosyltransferase/glycogen phosphorylase"/>
    <property type="match status" value="1"/>
</dbReference>
<feature type="domain" description="Glycosyltransferase subfamily 4-like N-terminal" evidence="2">
    <location>
        <begin position="48"/>
        <end position="198"/>
    </location>
</feature>
<gene>
    <name evidence="3" type="ORF">GGQ88_000663</name>
</gene>
<name>A0A7W5ZUM7_9SPHN</name>
<protein>
    <submittedName>
        <fullName evidence="3">Glycosyltransferase involved in cell wall biosynthesis</fullName>
    </submittedName>
</protein>
<dbReference type="RefSeq" id="WP_183611671.1">
    <property type="nucleotide sequence ID" value="NZ_JACICY010000001.1"/>
</dbReference>
<dbReference type="InterPro" id="IPR001296">
    <property type="entry name" value="Glyco_trans_1"/>
</dbReference>
<sequence>MPFRNNDQRSETVPGSVLSFVRQAQPGHVVAKRPRIALIGGFRPRKCGIATFTTDILDQLAAHHDDIAVDLHVMDDPNASLPYEGVRGVIRADRVDDYRLAARRINEDAVDAVWLQHEYGIFGGEAGDMVLELVDRVAAPLIVTLHTVLADPSRRQREVLEHLLRHASRVMVMSRHSMELLQKLYGVSDDRITVIAHGAPDRPFGREELHKATFGLAGRRVMMTFGLLGPGKGLETVISALPAIVERHPDVVYRIVGATHPNLVASEGEAYRDGLMALADQLGVGNNIQWDNRFLETDELLDQLEACDIYLTPYPNMQQSTSGTLSYAVALGKAVVSTPYVHARELLADGVGVLVEPRQADVIARAVNSLLDNPDELRAVKLRAWEKGRETIWPCFAGAARDLVESVIVQPARAVPLLATPGFAGVAAMSDSTGMYQHSIGIVPDRRHGYCLDDNVRALMLMGVADTVPLADRQHWSMIYASFIQHAWNPDEQVFRNFMNFNRTWCEDVGSDDSNGRTVWALAHFMRRAPDNGLREWAAQWFEIALPPVTELESPRTVAFVMLGCAEMLRINPEHAVARASLARGAALLDRLLSESRRPDWAWFEAVLGYDNPRLSQALIEAGALLGRDDWLESGLSSLRFIAHQQLSAQGHFRPVGSETFGLRYESLPFDQQPVEAWAAIDASAAAFAATGDQTWLRHAEVAYRWFLGGNDRGEVLADLSSGRCRDGVTPQGVNMNCGAESILAFQLAHYAMCGLANRTDKGHTAANRAVGEAVPERISNKGAQQLAGA</sequence>
<dbReference type="GO" id="GO:0005975">
    <property type="term" value="P:carbohydrate metabolic process"/>
    <property type="evidence" value="ECO:0007669"/>
    <property type="project" value="InterPro"/>
</dbReference>
<dbReference type="Pfam" id="PF00534">
    <property type="entry name" value="Glycos_transf_1"/>
    <property type="match status" value="1"/>
</dbReference>
<dbReference type="AlphaFoldDB" id="A0A7W5ZUM7"/>
<dbReference type="Gene3D" id="3.40.50.2000">
    <property type="entry name" value="Glycogen Phosphorylase B"/>
    <property type="match status" value="2"/>
</dbReference>